<evidence type="ECO:0000256" key="3">
    <source>
        <dbReference type="ARBA" id="ARBA00022452"/>
    </source>
</evidence>
<keyword evidence="9" id="KW-1185">Reference proteome</keyword>
<reference evidence="8 9" key="1">
    <citation type="submission" date="2019-03" db="EMBL/GenBank/DDBJ databases">
        <title>Genome sequence of Thiobacillaceae bacterium LSR1, a sulfur-oxidizing bacterium isolated from freshwater sediment.</title>
        <authorList>
            <person name="Li S."/>
        </authorList>
    </citation>
    <scope>NUCLEOTIDE SEQUENCE [LARGE SCALE GENOMIC DNA]</scope>
    <source>
        <strain evidence="8 9">LSR1</strain>
    </source>
</reference>
<dbReference type="GO" id="GO:0015483">
    <property type="term" value="F:long-chain fatty acid transporting porin activity"/>
    <property type="evidence" value="ECO:0007669"/>
    <property type="project" value="TreeGrafter"/>
</dbReference>
<keyword evidence="7" id="KW-0998">Cell outer membrane</keyword>
<dbReference type="AlphaFoldDB" id="A0A4R1B5Z6"/>
<protein>
    <submittedName>
        <fullName evidence="8">Aromatic hydrocarbon degradation protein</fullName>
    </submittedName>
</protein>
<evidence type="ECO:0000256" key="4">
    <source>
        <dbReference type="ARBA" id="ARBA00022692"/>
    </source>
</evidence>
<keyword evidence="5" id="KW-0732">Signal</keyword>
<dbReference type="Proteomes" id="UP000295443">
    <property type="component" value="Unassembled WGS sequence"/>
</dbReference>
<organism evidence="8 9">
    <name type="scientific">Parasulfuritortus cantonensis</name>
    <dbReference type="NCBI Taxonomy" id="2528202"/>
    <lineage>
        <taxon>Bacteria</taxon>
        <taxon>Pseudomonadati</taxon>
        <taxon>Pseudomonadota</taxon>
        <taxon>Betaproteobacteria</taxon>
        <taxon>Nitrosomonadales</taxon>
        <taxon>Thiobacillaceae</taxon>
        <taxon>Parasulfuritortus</taxon>
    </lineage>
</organism>
<dbReference type="PANTHER" id="PTHR35093">
    <property type="entry name" value="OUTER MEMBRANE PROTEIN NMB0088-RELATED"/>
    <property type="match status" value="1"/>
</dbReference>
<evidence type="ECO:0000256" key="5">
    <source>
        <dbReference type="ARBA" id="ARBA00022729"/>
    </source>
</evidence>
<keyword evidence="3" id="KW-1134">Transmembrane beta strand</keyword>
<evidence type="ECO:0000256" key="7">
    <source>
        <dbReference type="ARBA" id="ARBA00023237"/>
    </source>
</evidence>
<evidence type="ECO:0000313" key="9">
    <source>
        <dbReference type="Proteomes" id="UP000295443"/>
    </source>
</evidence>
<dbReference type="OrthoDB" id="19849at2"/>
<dbReference type="Gene3D" id="2.40.160.60">
    <property type="entry name" value="Outer membrane protein transport protein (OMPP1/FadL/TodX)"/>
    <property type="match status" value="1"/>
</dbReference>
<dbReference type="GO" id="GO:0009279">
    <property type="term" value="C:cell outer membrane"/>
    <property type="evidence" value="ECO:0007669"/>
    <property type="project" value="UniProtKB-SubCell"/>
</dbReference>
<keyword evidence="6" id="KW-0472">Membrane</keyword>
<comment type="caution">
    <text evidence="8">The sequence shown here is derived from an EMBL/GenBank/DDBJ whole genome shotgun (WGS) entry which is preliminary data.</text>
</comment>
<evidence type="ECO:0000256" key="2">
    <source>
        <dbReference type="ARBA" id="ARBA00008163"/>
    </source>
</evidence>
<proteinExistence type="inferred from homology"/>
<accession>A0A4R1B5Z6</accession>
<sequence length="454" mass="48479">MPIRILGYADLLIRYHPPLPQTDQRTDIMQTIPALRATPLAIALSCIAFSAHATNGMNLEGYGPLAMSMGGAAMAYDSGMAAMMNNPATLALTVPGDQLALALHHLGPDVSVRGVADSGGDSYYMPAIGWGRKEGPLTYGVGMFAQGGMGTEYGRDSMFSMGTGENVRSELGVGRVIFPVAYEVSPKLTVGASLDFVWAMLDVGMVASSDQVAAMGGNLGGASAAYISFSDSNDFTGKAKGYGYAGKLGLTYKVSPTLTLGAAYHSKTHLNDLKTSADGATMTLYDGTDPIGSMSGKMTVVDFQWPETYAVGLAWQATPKLMIASDLRRVNWSDAMSKFTMSFNGTTLTMPQDWRDQTVYSLGAQYRVSDKLGVRVGVNYGKNPVPNTYLQPLFPAIVEWHYTAGFDYKVSDSGCVAFALSYAPKVTETTDPNPYSLTITHSQVSAMAGYNHHF</sequence>
<evidence type="ECO:0000256" key="1">
    <source>
        <dbReference type="ARBA" id="ARBA00004571"/>
    </source>
</evidence>
<dbReference type="PANTHER" id="PTHR35093:SF8">
    <property type="entry name" value="OUTER MEMBRANE PROTEIN NMB0088-RELATED"/>
    <property type="match status" value="1"/>
</dbReference>
<gene>
    <name evidence="8" type="ORF">EZJ19_13525</name>
</gene>
<evidence type="ECO:0000256" key="6">
    <source>
        <dbReference type="ARBA" id="ARBA00023136"/>
    </source>
</evidence>
<name>A0A4R1B5Z6_9PROT</name>
<dbReference type="InterPro" id="IPR005017">
    <property type="entry name" value="OMPP1/FadL/TodX"/>
</dbReference>
<comment type="similarity">
    <text evidence="2">Belongs to the OmpP1/FadL family.</text>
</comment>
<dbReference type="Pfam" id="PF03349">
    <property type="entry name" value="Toluene_X"/>
    <property type="match status" value="1"/>
</dbReference>
<evidence type="ECO:0000313" key="8">
    <source>
        <dbReference type="EMBL" id="TCJ11977.1"/>
    </source>
</evidence>
<comment type="subcellular location">
    <subcellularLocation>
        <location evidence="1">Cell outer membrane</location>
        <topology evidence="1">Multi-pass membrane protein</topology>
    </subcellularLocation>
</comment>
<dbReference type="SUPFAM" id="SSF56935">
    <property type="entry name" value="Porins"/>
    <property type="match status" value="1"/>
</dbReference>
<keyword evidence="4" id="KW-0812">Transmembrane</keyword>
<dbReference type="EMBL" id="SJZB01000046">
    <property type="protein sequence ID" value="TCJ11977.1"/>
    <property type="molecule type" value="Genomic_DNA"/>
</dbReference>